<dbReference type="InterPro" id="IPR011990">
    <property type="entry name" value="TPR-like_helical_dom_sf"/>
</dbReference>
<dbReference type="Proteomes" id="UP000677244">
    <property type="component" value="Unassembled WGS sequence"/>
</dbReference>
<proteinExistence type="inferred from homology"/>
<dbReference type="InterPro" id="IPR012944">
    <property type="entry name" value="SusD_RagB_dom"/>
</dbReference>
<dbReference type="RefSeq" id="WP_209136883.1">
    <property type="nucleotide sequence ID" value="NZ_JAGHKO010000001.1"/>
</dbReference>
<name>A0ABS3YLM4_9BACT</name>
<evidence type="ECO:0000313" key="8">
    <source>
        <dbReference type="EMBL" id="MBO9198796.1"/>
    </source>
</evidence>
<feature type="domain" description="SusD-like N-terminal" evidence="7">
    <location>
        <begin position="106"/>
        <end position="238"/>
    </location>
</feature>
<evidence type="ECO:0000256" key="5">
    <source>
        <dbReference type="ARBA" id="ARBA00023237"/>
    </source>
</evidence>
<evidence type="ECO:0000256" key="2">
    <source>
        <dbReference type="ARBA" id="ARBA00006275"/>
    </source>
</evidence>
<keyword evidence="4" id="KW-0472">Membrane</keyword>
<dbReference type="SUPFAM" id="SSF48452">
    <property type="entry name" value="TPR-like"/>
    <property type="match status" value="1"/>
</dbReference>
<protein>
    <submittedName>
        <fullName evidence="8">RagB/SusD family nutrient uptake outer membrane protein</fullName>
    </submittedName>
</protein>
<organism evidence="8 9">
    <name type="scientific">Niastella soli</name>
    <dbReference type="NCBI Taxonomy" id="2821487"/>
    <lineage>
        <taxon>Bacteria</taxon>
        <taxon>Pseudomonadati</taxon>
        <taxon>Bacteroidota</taxon>
        <taxon>Chitinophagia</taxon>
        <taxon>Chitinophagales</taxon>
        <taxon>Chitinophagaceae</taxon>
        <taxon>Niastella</taxon>
    </lineage>
</organism>
<keyword evidence="3" id="KW-0732">Signal</keyword>
<comment type="subcellular location">
    <subcellularLocation>
        <location evidence="1">Cell outer membrane</location>
    </subcellularLocation>
</comment>
<dbReference type="Pfam" id="PF07980">
    <property type="entry name" value="SusD_RagB"/>
    <property type="match status" value="1"/>
</dbReference>
<reference evidence="8 9" key="1">
    <citation type="submission" date="2021-03" db="EMBL/GenBank/DDBJ databases">
        <title>Assistant Professor.</title>
        <authorList>
            <person name="Huq M.A."/>
        </authorList>
    </citation>
    <scope>NUCLEOTIDE SEQUENCE [LARGE SCALE GENOMIC DNA]</scope>
    <source>
        <strain evidence="8 9">MAH-29</strain>
    </source>
</reference>
<evidence type="ECO:0000259" key="7">
    <source>
        <dbReference type="Pfam" id="PF14322"/>
    </source>
</evidence>
<evidence type="ECO:0000256" key="4">
    <source>
        <dbReference type="ARBA" id="ARBA00023136"/>
    </source>
</evidence>
<keyword evidence="9" id="KW-1185">Reference proteome</keyword>
<dbReference type="EMBL" id="JAGHKO010000001">
    <property type="protein sequence ID" value="MBO9198796.1"/>
    <property type="molecule type" value="Genomic_DNA"/>
</dbReference>
<sequence>MKIQKKHTRLYQLMAVVAIVSIIALTNSCKKYTEVEPESGYTIPEVFTDVPNATMAVIGAYDELQGDNGYGIRISMYYPYDSDEGIVSGGIDNGRRGIGRYQLLLTNTEISNPFRQLYRGVEKANLCIEQIPQMKQYNDGTDAEKKELRRLYGESLTLRAQFLFELIRNWGDVPAPMVPSYQQTDLFLQRNDRDSTYDKILDDLGAAIDLLPWRTEVATRNERITKGAAKALRARIALFRGGYALRSNGKIERRADYLKYYAITKKECEDLMARRDQHTLNPSFESIWRNVTSFTYDPQGEILFEIGAGGGNGNSDSRMGNYDGPVLNNASRYGAGGGGITMLPHYFYAFDSVDTRRDVTITWYGVADSKNIKAMRHLNELNTGKYRRDWRVPLLPGTVLNVGYNWAVIRFSDVLLMYAEADNELNGAPSATAIKAFEEVRKRAYKGNESSIGTTPTDKTAFFNAVANERWLEFGHEGIRKYDLLRWGQLATSLEDARKKVDQVLKGTGAYANVPDTIFYKNNGEEIQFYGGSNPATNAQPFWRPKQVPPSRTGWTAYPWRAYLSTTLIDGKPLSGGIGYLFVSGKSELYPFDQATMDAYQGRLTQNPNY</sequence>
<gene>
    <name evidence="8" type="ORF">J7I42_00885</name>
</gene>
<evidence type="ECO:0000256" key="3">
    <source>
        <dbReference type="ARBA" id="ARBA00022729"/>
    </source>
</evidence>
<feature type="domain" description="RagB/SusD" evidence="6">
    <location>
        <begin position="352"/>
        <end position="610"/>
    </location>
</feature>
<evidence type="ECO:0000313" key="9">
    <source>
        <dbReference type="Proteomes" id="UP000677244"/>
    </source>
</evidence>
<evidence type="ECO:0000256" key="1">
    <source>
        <dbReference type="ARBA" id="ARBA00004442"/>
    </source>
</evidence>
<dbReference type="InterPro" id="IPR033985">
    <property type="entry name" value="SusD-like_N"/>
</dbReference>
<evidence type="ECO:0000259" key="6">
    <source>
        <dbReference type="Pfam" id="PF07980"/>
    </source>
</evidence>
<keyword evidence="5" id="KW-0998">Cell outer membrane</keyword>
<dbReference type="Gene3D" id="1.25.40.390">
    <property type="match status" value="1"/>
</dbReference>
<dbReference type="Pfam" id="PF14322">
    <property type="entry name" value="SusD-like_3"/>
    <property type="match status" value="1"/>
</dbReference>
<accession>A0ABS3YLM4</accession>
<comment type="similarity">
    <text evidence="2">Belongs to the SusD family.</text>
</comment>
<comment type="caution">
    <text evidence="8">The sequence shown here is derived from an EMBL/GenBank/DDBJ whole genome shotgun (WGS) entry which is preliminary data.</text>
</comment>